<dbReference type="SMART" id="SM00481">
    <property type="entry name" value="POLIIIAc"/>
    <property type="match status" value="1"/>
</dbReference>
<evidence type="ECO:0000259" key="1">
    <source>
        <dbReference type="SMART" id="SM00481"/>
    </source>
</evidence>
<dbReference type="InterPro" id="IPR016195">
    <property type="entry name" value="Pol/histidinol_Pase-like"/>
</dbReference>
<dbReference type="GO" id="GO:0042578">
    <property type="term" value="F:phosphoric ester hydrolase activity"/>
    <property type="evidence" value="ECO:0007669"/>
    <property type="project" value="TreeGrafter"/>
</dbReference>
<name>A0A9Y1BJC2_9ARCH</name>
<accession>A0A9Y1BJC2</accession>
<dbReference type="SUPFAM" id="SSF89550">
    <property type="entry name" value="PHP domain-like"/>
    <property type="match status" value="1"/>
</dbReference>
<sequence length="216" mass="23818">MSFTDFHMHTILSDGFLLPSELVRRAEANGYTSIAITDHVDVSTIDRVIIELSKMLNESDMIEVIPGVEITHVLPSRIPELAKKAKQAGLLVVVHGETIVEPVRKGTNFAALNSGYVDILAHPGLITEEEVKLAVENDVFLELSGRKGHSFTNGHVARLAKKYNAKMLVNSDTHAPSDMLSQKRVSDLILGAGLKEKDIEVITQINASELRKRFIK</sequence>
<proteinExistence type="predicted"/>
<dbReference type="Gene3D" id="3.20.20.140">
    <property type="entry name" value="Metal-dependent hydrolases"/>
    <property type="match status" value="1"/>
</dbReference>
<feature type="domain" description="Polymerase/histidinol phosphatase N-terminal" evidence="1">
    <location>
        <begin position="4"/>
        <end position="74"/>
    </location>
</feature>
<evidence type="ECO:0000313" key="2">
    <source>
        <dbReference type="EMBL" id="UJG40128.1"/>
    </source>
</evidence>
<dbReference type="InterPro" id="IPR003141">
    <property type="entry name" value="Pol/His_phosphatase_N"/>
</dbReference>
<dbReference type="EMBL" id="CP084166">
    <property type="protein sequence ID" value="UJG40128.1"/>
    <property type="molecule type" value="Genomic_DNA"/>
</dbReference>
<dbReference type="InterPro" id="IPR050243">
    <property type="entry name" value="PHP_phosphatase"/>
</dbReference>
<dbReference type="PANTHER" id="PTHR36928:SF1">
    <property type="entry name" value="PHOSPHATASE YCDX-RELATED"/>
    <property type="match status" value="1"/>
</dbReference>
<dbReference type="AlphaFoldDB" id="A0A9Y1BJC2"/>
<dbReference type="Pfam" id="PF02811">
    <property type="entry name" value="PHP"/>
    <property type="match status" value="1"/>
</dbReference>
<organism evidence="2">
    <name type="scientific">Candidatus Heimdallarchaeum aukensis</name>
    <dbReference type="NCBI Taxonomy" id="2876573"/>
    <lineage>
        <taxon>Archaea</taxon>
        <taxon>Promethearchaeati</taxon>
        <taxon>Candidatus Heimdallarchaeota</taxon>
        <taxon>Candidatus Heimdallarchaeia (ex Rinke et al. 2021) (nom. nud.)</taxon>
        <taxon>Candidatus Heimdallarchaeales</taxon>
        <taxon>Candidatus Heimdallarchaeaceae</taxon>
        <taxon>Candidatus Heimdallarchaeum</taxon>
    </lineage>
</organism>
<dbReference type="Proteomes" id="UP001201020">
    <property type="component" value="Chromosome"/>
</dbReference>
<reference evidence="2" key="1">
    <citation type="journal article" date="2022" name="Nat. Microbiol.">
        <title>Unique mobile elements and scalable gene flow at the prokaryote-eukaryote boundary revealed by circularized Asgard archaea genomes.</title>
        <authorList>
            <person name="Wu F."/>
            <person name="Speth D.R."/>
            <person name="Philosof A."/>
            <person name="Cremiere A."/>
            <person name="Narayanan A."/>
            <person name="Barco R.A."/>
            <person name="Connon S.A."/>
            <person name="Amend J.P."/>
            <person name="Antoshechkin I.A."/>
            <person name="Orphan V.J."/>
        </authorList>
    </citation>
    <scope>NUCLEOTIDE SEQUENCE</scope>
    <source>
        <strain evidence="2">PM71</strain>
    </source>
</reference>
<dbReference type="InterPro" id="IPR004013">
    <property type="entry name" value="PHP_dom"/>
</dbReference>
<dbReference type="CDD" id="cd07432">
    <property type="entry name" value="PHP_HisPPase"/>
    <property type="match status" value="1"/>
</dbReference>
<protein>
    <submittedName>
        <fullName evidence="2">Histidinol phosphate phosphatase domain-containing protein</fullName>
    </submittedName>
</protein>
<dbReference type="GO" id="GO:0008270">
    <property type="term" value="F:zinc ion binding"/>
    <property type="evidence" value="ECO:0007669"/>
    <property type="project" value="TreeGrafter"/>
</dbReference>
<dbReference type="GO" id="GO:0005829">
    <property type="term" value="C:cytosol"/>
    <property type="evidence" value="ECO:0007669"/>
    <property type="project" value="TreeGrafter"/>
</dbReference>
<gene>
    <name evidence="2" type="ORF">K9W45_09805</name>
</gene>
<dbReference type="PANTHER" id="PTHR36928">
    <property type="entry name" value="PHOSPHATASE YCDX-RELATED"/>
    <property type="match status" value="1"/>
</dbReference>
<dbReference type="NCBIfam" id="NF004981">
    <property type="entry name" value="PRK06361.1"/>
    <property type="match status" value="1"/>
</dbReference>